<dbReference type="InterPro" id="IPR003785">
    <property type="entry name" value="Creatininase/forma_Hydrolase"/>
</dbReference>
<keyword evidence="7" id="KW-1185">Reference proteome</keyword>
<proteinExistence type="inferred from homology"/>
<gene>
    <name evidence="6" type="ORF">OP10G_1028</name>
</gene>
<comment type="cofactor">
    <cofactor evidence="1">
        <name>Zn(2+)</name>
        <dbReference type="ChEBI" id="CHEBI:29105"/>
    </cofactor>
</comment>
<evidence type="ECO:0000313" key="6">
    <source>
        <dbReference type="EMBL" id="AIE84396.1"/>
    </source>
</evidence>
<dbReference type="EMBL" id="CP007139">
    <property type="protein sequence ID" value="AIE84396.1"/>
    <property type="molecule type" value="Genomic_DNA"/>
</dbReference>
<evidence type="ECO:0000256" key="5">
    <source>
        <dbReference type="ARBA" id="ARBA00024029"/>
    </source>
</evidence>
<accession>A0A068NLP2</accession>
<organism evidence="6 7">
    <name type="scientific">Fimbriimonas ginsengisoli Gsoil 348</name>
    <dbReference type="NCBI Taxonomy" id="661478"/>
    <lineage>
        <taxon>Bacteria</taxon>
        <taxon>Bacillati</taxon>
        <taxon>Armatimonadota</taxon>
        <taxon>Fimbriimonadia</taxon>
        <taxon>Fimbriimonadales</taxon>
        <taxon>Fimbriimonadaceae</taxon>
        <taxon>Fimbriimonas</taxon>
    </lineage>
</organism>
<evidence type="ECO:0000256" key="2">
    <source>
        <dbReference type="ARBA" id="ARBA00022723"/>
    </source>
</evidence>
<dbReference type="PANTHER" id="PTHR35005:SF1">
    <property type="entry name" value="2-AMINO-5-FORMYLAMINO-6-RIBOSYLAMINOPYRIMIDIN-4(3H)-ONE 5'-MONOPHOSPHATE DEFORMYLASE"/>
    <property type="match status" value="1"/>
</dbReference>
<dbReference type="Proteomes" id="UP000027982">
    <property type="component" value="Chromosome"/>
</dbReference>
<evidence type="ECO:0000313" key="7">
    <source>
        <dbReference type="Proteomes" id="UP000027982"/>
    </source>
</evidence>
<dbReference type="STRING" id="661478.OP10G_1028"/>
<dbReference type="AlphaFoldDB" id="A0A068NLP2"/>
<reference evidence="6 7" key="1">
    <citation type="journal article" date="2014" name="PLoS ONE">
        <title>The first complete genome sequence of the class fimbriimonadia in the phylum armatimonadetes.</title>
        <authorList>
            <person name="Hu Z.Y."/>
            <person name="Wang Y.Z."/>
            <person name="Im W.T."/>
            <person name="Wang S.Y."/>
            <person name="Zhao G.P."/>
            <person name="Zheng H.J."/>
            <person name="Quan Z.X."/>
        </authorList>
    </citation>
    <scope>NUCLEOTIDE SEQUENCE [LARGE SCALE GENOMIC DNA]</scope>
    <source>
        <strain evidence="6">Gsoil 348</strain>
    </source>
</reference>
<evidence type="ECO:0000256" key="4">
    <source>
        <dbReference type="ARBA" id="ARBA00022833"/>
    </source>
</evidence>
<evidence type="ECO:0000256" key="3">
    <source>
        <dbReference type="ARBA" id="ARBA00022801"/>
    </source>
</evidence>
<dbReference type="GO" id="GO:0046872">
    <property type="term" value="F:metal ion binding"/>
    <property type="evidence" value="ECO:0007669"/>
    <property type="project" value="UniProtKB-KW"/>
</dbReference>
<dbReference type="KEGG" id="fgi:OP10G_1028"/>
<comment type="similarity">
    <text evidence="5">Belongs to the creatininase superfamily.</text>
</comment>
<dbReference type="SUPFAM" id="SSF102215">
    <property type="entry name" value="Creatininase"/>
    <property type="match status" value="1"/>
</dbReference>
<sequence>MSPAQLEAAWEAGAAAIVPWGALEWHGDHLPLGLDGIVAESFAERLADQMEGVLLPGIWLPITTLPHPASLQIRTETFRAVLDDTLLGLAGAGVRSIAVVTGHYAQGHLIELYEAALRAMDDCPGLRVFAATPLQPLNDPSLLDHAARYETSQLLAIRPDLVHVEDLPDETEVRRDAVLGEHPRLGSAAEGHALLQKGLEAWATWIQTATRDSLEQFYKAEFDALQAYVDAYYTGSWDEALEAWWATKDRRSPAT</sequence>
<evidence type="ECO:0000256" key="1">
    <source>
        <dbReference type="ARBA" id="ARBA00001947"/>
    </source>
</evidence>
<keyword evidence="2" id="KW-0479">Metal-binding</keyword>
<keyword evidence="3 6" id="KW-0378">Hydrolase</keyword>
<dbReference type="HOGENOM" id="CLU_055029_3_0_0"/>
<dbReference type="eggNOG" id="COG1402">
    <property type="taxonomic scope" value="Bacteria"/>
</dbReference>
<dbReference type="PANTHER" id="PTHR35005">
    <property type="entry name" value="3-DEHYDRO-SCYLLO-INOSOSE HYDROLASE"/>
    <property type="match status" value="1"/>
</dbReference>
<dbReference type="InterPro" id="IPR024087">
    <property type="entry name" value="Creatininase-like_sf"/>
</dbReference>
<dbReference type="Gene3D" id="3.40.50.10310">
    <property type="entry name" value="Creatininase"/>
    <property type="match status" value="1"/>
</dbReference>
<dbReference type="Pfam" id="PF02633">
    <property type="entry name" value="Creatininase"/>
    <property type="match status" value="1"/>
</dbReference>
<protein>
    <submittedName>
        <fullName evidence="6">Creatinine amidohydrolase</fullName>
    </submittedName>
</protein>
<dbReference type="GO" id="GO:0009231">
    <property type="term" value="P:riboflavin biosynthetic process"/>
    <property type="evidence" value="ECO:0007669"/>
    <property type="project" value="TreeGrafter"/>
</dbReference>
<keyword evidence="4" id="KW-0862">Zinc</keyword>
<name>A0A068NLP2_FIMGI</name>
<dbReference type="GO" id="GO:0016811">
    <property type="term" value="F:hydrolase activity, acting on carbon-nitrogen (but not peptide) bonds, in linear amides"/>
    <property type="evidence" value="ECO:0007669"/>
    <property type="project" value="TreeGrafter"/>
</dbReference>